<comment type="caution">
    <text evidence="2">The sequence shown here is derived from an EMBL/GenBank/DDBJ whole genome shotgun (WGS) entry which is preliminary data.</text>
</comment>
<evidence type="ECO:0000313" key="2">
    <source>
        <dbReference type="EMBL" id="SEE94780.1"/>
    </source>
</evidence>
<dbReference type="PANTHER" id="PTHR20935">
    <property type="entry name" value="PHOSPHOGLYCERATE MUTASE-RELATED"/>
    <property type="match status" value="1"/>
</dbReference>
<name>A0A0J6G6R0_PSEDM</name>
<gene>
    <name evidence="2" type="ORF">SAMN04489800_3031</name>
</gene>
<evidence type="ECO:0000313" key="3">
    <source>
        <dbReference type="Proteomes" id="UP000183613"/>
    </source>
</evidence>
<accession>A0A0J6G6R0</accession>
<proteinExistence type="predicted"/>
<dbReference type="Gene3D" id="3.40.50.1240">
    <property type="entry name" value="Phosphoglycerate mutase-like"/>
    <property type="match status" value="1"/>
</dbReference>
<organism evidence="2 3">
    <name type="scientific">Pseudomonas deceptionensis</name>
    <dbReference type="NCBI Taxonomy" id="882211"/>
    <lineage>
        <taxon>Bacteria</taxon>
        <taxon>Pseudomonadati</taxon>
        <taxon>Pseudomonadota</taxon>
        <taxon>Gammaproteobacteria</taxon>
        <taxon>Pseudomonadales</taxon>
        <taxon>Pseudomonadaceae</taxon>
        <taxon>Pseudomonas</taxon>
    </lineage>
</organism>
<protein>
    <submittedName>
        <fullName evidence="2">Broad specificity phosphatase PhoE</fullName>
    </submittedName>
</protein>
<dbReference type="GO" id="GO:0016787">
    <property type="term" value="F:hydrolase activity"/>
    <property type="evidence" value="ECO:0007669"/>
    <property type="project" value="UniProtKB-KW"/>
</dbReference>
<dbReference type="RefSeq" id="WP_048358033.1">
    <property type="nucleotide sequence ID" value="NZ_FNUD01000002.1"/>
</dbReference>
<dbReference type="Pfam" id="PF00300">
    <property type="entry name" value="His_Phos_1"/>
    <property type="match status" value="2"/>
</dbReference>
<dbReference type="InterPro" id="IPR013078">
    <property type="entry name" value="His_Pase_superF_clade-1"/>
</dbReference>
<sequence length="236" mass="25924">MGSIYLIRHGQASFGADDYDVLSPLGVRQAQVVGQHLVDLDLRFDRCVSGELLRQQDTARHALAQFSAVGLPVPALETDAAFDEFDAFAVLGALLPGLLPDEPDAIAAMHNAAHNPAEFQRIFELIIARWLSGTYDTPQLETWLGFVERVQAGLNRLLDLARNQQTIAVFTSGGTITALLHILTQIPASDAFKLTWHIANTSLSLLKFQGREVSLASFNSHVHLQLLKTPSLITYR</sequence>
<keyword evidence="3" id="KW-1185">Reference proteome</keyword>
<dbReference type="PATRIC" id="fig|882211.3.peg.39"/>
<dbReference type="SMART" id="SM00855">
    <property type="entry name" value="PGAM"/>
    <property type="match status" value="1"/>
</dbReference>
<dbReference type="OrthoDB" id="280692at2"/>
<evidence type="ECO:0000256" key="1">
    <source>
        <dbReference type="ARBA" id="ARBA00022801"/>
    </source>
</evidence>
<dbReference type="PANTHER" id="PTHR20935:SF0">
    <property type="entry name" value="SERINE_THREONINE-PROTEIN PHOSPHATASE PGAM5, MITOCHONDRIAL"/>
    <property type="match status" value="1"/>
</dbReference>
<dbReference type="AlphaFoldDB" id="A0A0J6G6R0"/>
<keyword evidence="1" id="KW-0378">Hydrolase</keyword>
<dbReference type="InterPro" id="IPR029033">
    <property type="entry name" value="His_PPase_superfam"/>
</dbReference>
<dbReference type="CDD" id="cd07067">
    <property type="entry name" value="HP_PGM_like"/>
    <property type="match status" value="1"/>
</dbReference>
<dbReference type="Proteomes" id="UP000183613">
    <property type="component" value="Unassembled WGS sequence"/>
</dbReference>
<dbReference type="InterPro" id="IPR051021">
    <property type="entry name" value="Mito_Ser/Thr_phosphatase"/>
</dbReference>
<reference evidence="2" key="1">
    <citation type="submission" date="2016-10" db="EMBL/GenBank/DDBJ databases">
        <authorList>
            <person name="Varghese N."/>
            <person name="Submissions S."/>
        </authorList>
    </citation>
    <scope>NUCLEOTIDE SEQUENCE [LARGE SCALE GENOMIC DNA]</scope>
    <source>
        <strain evidence="2">LMG 25555</strain>
    </source>
</reference>
<dbReference type="EMBL" id="FNUD01000002">
    <property type="protein sequence ID" value="SEE94780.1"/>
    <property type="molecule type" value="Genomic_DNA"/>
</dbReference>
<dbReference type="SUPFAM" id="SSF53254">
    <property type="entry name" value="Phosphoglycerate mutase-like"/>
    <property type="match status" value="1"/>
</dbReference>